<feature type="region of interest" description="Disordered" evidence="1">
    <location>
        <begin position="34"/>
        <end position="73"/>
    </location>
</feature>
<reference evidence="3" key="2">
    <citation type="submission" date="2015-01" db="EMBL/GenBank/DDBJ databases">
        <title>Evolutionary Origins and Diversification of the Mycorrhizal Mutualists.</title>
        <authorList>
            <consortium name="DOE Joint Genome Institute"/>
            <consortium name="Mycorrhizal Genomics Consortium"/>
            <person name="Kohler A."/>
            <person name="Kuo A."/>
            <person name="Nagy L.G."/>
            <person name="Floudas D."/>
            <person name="Copeland A."/>
            <person name="Barry K.W."/>
            <person name="Cichocki N."/>
            <person name="Veneault-Fourrey C."/>
            <person name="LaButti K."/>
            <person name="Lindquist E.A."/>
            <person name="Lipzen A."/>
            <person name="Lundell T."/>
            <person name="Morin E."/>
            <person name="Murat C."/>
            <person name="Riley R."/>
            <person name="Ohm R."/>
            <person name="Sun H."/>
            <person name="Tunlid A."/>
            <person name="Henrissat B."/>
            <person name="Grigoriev I.V."/>
            <person name="Hibbett D.S."/>
            <person name="Martin F."/>
        </authorList>
    </citation>
    <scope>NUCLEOTIDE SEQUENCE [LARGE SCALE GENOMIC DNA]</scope>
    <source>
        <strain evidence="3">F 1598</strain>
    </source>
</reference>
<gene>
    <name evidence="2" type="ORF">PILCRDRAFT_90410</name>
</gene>
<sequence>MRQKSKAAHACLANLPNHFQKSFKATVEDVFDSEDDTDYIPMPDLDKVLDFGSESEDGEDNQNGEKETGPCRDQVFVLDVMDYDSNKDSDVENDEMDDDEAEIRDDAALLTFSNMLLKAQQIAVTEERRKWGETKRPRYYKGNSEQTKYCHAAKKRKITSKGQPFIQQGRTACRKSTGAICSVALKRTYQDLQEEEEESRSNSKSEFENNGMPSKNPSMPSTEKLSCIMPKQQQRVQELLDNLQKGHQPRNYSEETATDASLNAVNYQDFLALRRACAKLTVKSKDKKI</sequence>
<evidence type="ECO:0000256" key="1">
    <source>
        <dbReference type="SAM" id="MobiDB-lite"/>
    </source>
</evidence>
<proteinExistence type="predicted"/>
<reference evidence="2 3" key="1">
    <citation type="submission" date="2014-04" db="EMBL/GenBank/DDBJ databases">
        <authorList>
            <consortium name="DOE Joint Genome Institute"/>
            <person name="Kuo A."/>
            <person name="Tarkka M."/>
            <person name="Buscot F."/>
            <person name="Kohler A."/>
            <person name="Nagy L.G."/>
            <person name="Floudas D."/>
            <person name="Copeland A."/>
            <person name="Barry K.W."/>
            <person name="Cichocki N."/>
            <person name="Veneault-Fourrey C."/>
            <person name="LaButti K."/>
            <person name="Lindquist E.A."/>
            <person name="Lipzen A."/>
            <person name="Lundell T."/>
            <person name="Morin E."/>
            <person name="Murat C."/>
            <person name="Sun H."/>
            <person name="Tunlid A."/>
            <person name="Henrissat B."/>
            <person name="Grigoriev I.V."/>
            <person name="Hibbett D.S."/>
            <person name="Martin F."/>
            <person name="Nordberg H.P."/>
            <person name="Cantor M.N."/>
            <person name="Hua S.X."/>
        </authorList>
    </citation>
    <scope>NUCLEOTIDE SEQUENCE [LARGE SCALE GENOMIC DNA]</scope>
    <source>
        <strain evidence="2 3">F 1598</strain>
    </source>
</reference>
<accession>A0A0C3F252</accession>
<feature type="compositionally biased region" description="Polar residues" evidence="1">
    <location>
        <begin position="211"/>
        <end position="223"/>
    </location>
</feature>
<feature type="compositionally biased region" description="Acidic residues" evidence="1">
    <location>
        <begin position="53"/>
        <end position="62"/>
    </location>
</feature>
<feature type="region of interest" description="Disordered" evidence="1">
    <location>
        <begin position="192"/>
        <end position="223"/>
    </location>
</feature>
<dbReference type="AlphaFoldDB" id="A0A0C3F252"/>
<dbReference type="Proteomes" id="UP000054166">
    <property type="component" value="Unassembled WGS sequence"/>
</dbReference>
<dbReference type="HOGENOM" id="CLU_963495_0_0_1"/>
<dbReference type="EMBL" id="KN833013">
    <property type="protein sequence ID" value="KIM78870.1"/>
    <property type="molecule type" value="Genomic_DNA"/>
</dbReference>
<organism evidence="2 3">
    <name type="scientific">Piloderma croceum (strain F 1598)</name>
    <dbReference type="NCBI Taxonomy" id="765440"/>
    <lineage>
        <taxon>Eukaryota</taxon>
        <taxon>Fungi</taxon>
        <taxon>Dikarya</taxon>
        <taxon>Basidiomycota</taxon>
        <taxon>Agaricomycotina</taxon>
        <taxon>Agaricomycetes</taxon>
        <taxon>Agaricomycetidae</taxon>
        <taxon>Atheliales</taxon>
        <taxon>Atheliaceae</taxon>
        <taxon>Piloderma</taxon>
    </lineage>
</organism>
<protein>
    <submittedName>
        <fullName evidence="2">Uncharacterized protein</fullName>
    </submittedName>
</protein>
<name>A0A0C3F252_PILCF</name>
<evidence type="ECO:0000313" key="3">
    <source>
        <dbReference type="Proteomes" id="UP000054166"/>
    </source>
</evidence>
<dbReference type="OrthoDB" id="2682118at2759"/>
<evidence type="ECO:0000313" key="2">
    <source>
        <dbReference type="EMBL" id="KIM78870.1"/>
    </source>
</evidence>
<keyword evidence="3" id="KW-1185">Reference proteome</keyword>
<dbReference type="InParanoid" id="A0A0C3F252"/>